<keyword evidence="1" id="KW-0812">Transmembrane</keyword>
<gene>
    <name evidence="2" type="ORF">H8S47_09865</name>
</gene>
<accession>A0ABR7ANF3</accession>
<keyword evidence="1" id="KW-1133">Transmembrane helix</keyword>
<reference evidence="2 3" key="1">
    <citation type="submission" date="2020-08" db="EMBL/GenBank/DDBJ databases">
        <title>Putative novel bacterial strains isolated from necrotic wheat leaf tissues caused by Xanthomonas translucens.</title>
        <authorList>
            <person name="Tambong J.T."/>
        </authorList>
    </citation>
    <scope>NUCLEOTIDE SEQUENCE [LARGE SCALE GENOMIC DNA]</scope>
    <source>
        <strain evidence="3">DOAB 1063</strain>
    </source>
</reference>
<dbReference type="EMBL" id="JACONT010000018">
    <property type="protein sequence ID" value="MBC3941982.1"/>
    <property type="molecule type" value="Genomic_DNA"/>
</dbReference>
<keyword evidence="1" id="KW-0472">Membrane</keyword>
<dbReference type="RefSeq" id="WP_187503698.1">
    <property type="nucleotide sequence ID" value="NZ_CP162536.1"/>
</dbReference>
<proteinExistence type="predicted"/>
<feature type="transmembrane region" description="Helical" evidence="1">
    <location>
        <begin position="35"/>
        <end position="57"/>
    </location>
</feature>
<evidence type="ECO:0000313" key="2">
    <source>
        <dbReference type="EMBL" id="MBC3941982.1"/>
    </source>
</evidence>
<name>A0ABR7ANF3_9SPHN</name>
<organism evidence="2 3">
    <name type="scientific">Sphingomonas albertensis</name>
    <dbReference type="NCBI Taxonomy" id="2762591"/>
    <lineage>
        <taxon>Bacteria</taxon>
        <taxon>Pseudomonadati</taxon>
        <taxon>Pseudomonadota</taxon>
        <taxon>Alphaproteobacteria</taxon>
        <taxon>Sphingomonadales</taxon>
        <taxon>Sphingomonadaceae</taxon>
        <taxon>Sphingomonas</taxon>
    </lineage>
</organism>
<evidence type="ECO:0000313" key="3">
    <source>
        <dbReference type="Proteomes" id="UP000597613"/>
    </source>
</evidence>
<keyword evidence="3" id="KW-1185">Reference proteome</keyword>
<comment type="caution">
    <text evidence="2">The sequence shown here is derived from an EMBL/GenBank/DDBJ whole genome shotgun (WGS) entry which is preliminary data.</text>
</comment>
<protein>
    <submittedName>
        <fullName evidence="2">Uncharacterized protein</fullName>
    </submittedName>
</protein>
<sequence>MVGVILNLALWFAIHTLFRTVAPIATGPFRFDAPVFASLDPWALTLSAAAIVAVLRFKTGTLRHWRQRRWSGWDSISAASSRDAFSSQKRLVGLLPHHLNERLFTMVAAR</sequence>
<evidence type="ECO:0000256" key="1">
    <source>
        <dbReference type="SAM" id="Phobius"/>
    </source>
</evidence>
<dbReference type="Proteomes" id="UP000597613">
    <property type="component" value="Unassembled WGS sequence"/>
</dbReference>